<name>A0A914UMC9_9BILA</name>
<keyword evidence="3 8" id="KW-0812">Transmembrane</keyword>
<accession>A0A914UMC9</accession>
<dbReference type="PANTHER" id="PTHR46022">
    <property type="entry name" value="PROTEIN PATCHED"/>
    <property type="match status" value="1"/>
</dbReference>
<evidence type="ECO:0000256" key="2">
    <source>
        <dbReference type="ARBA" id="ARBA00005585"/>
    </source>
</evidence>
<feature type="transmembrane region" description="Helical" evidence="8">
    <location>
        <begin position="961"/>
        <end position="979"/>
    </location>
</feature>
<dbReference type="WBParaSite" id="PSAMB.scaffold1113size35751.g11061.t1">
    <property type="protein sequence ID" value="PSAMB.scaffold1113size35751.g11061.t1"/>
    <property type="gene ID" value="PSAMB.scaffold1113size35751.g11061"/>
</dbReference>
<feature type="transmembrane region" description="Helical" evidence="8">
    <location>
        <begin position="757"/>
        <end position="784"/>
    </location>
</feature>
<evidence type="ECO:0000256" key="1">
    <source>
        <dbReference type="ARBA" id="ARBA00004141"/>
    </source>
</evidence>
<feature type="compositionally biased region" description="Polar residues" evidence="7">
    <location>
        <begin position="49"/>
        <end position="61"/>
    </location>
</feature>
<reference evidence="11" key="1">
    <citation type="submission" date="2022-11" db="UniProtKB">
        <authorList>
            <consortium name="WormBaseParasite"/>
        </authorList>
    </citation>
    <scope>IDENTIFICATION</scope>
</reference>
<evidence type="ECO:0000313" key="11">
    <source>
        <dbReference type="WBParaSite" id="PSAMB.scaffold1113size35751.g11061.t1"/>
    </source>
</evidence>
<evidence type="ECO:0000256" key="5">
    <source>
        <dbReference type="ARBA" id="ARBA00023136"/>
    </source>
</evidence>
<dbReference type="PROSITE" id="PS50156">
    <property type="entry name" value="SSD"/>
    <property type="match status" value="1"/>
</dbReference>
<dbReference type="SUPFAM" id="SSF82866">
    <property type="entry name" value="Multidrug efflux transporter AcrB transmembrane domain"/>
    <property type="match status" value="2"/>
</dbReference>
<evidence type="ECO:0000256" key="8">
    <source>
        <dbReference type="SAM" id="Phobius"/>
    </source>
</evidence>
<dbReference type="GO" id="GO:0005119">
    <property type="term" value="F:smoothened binding"/>
    <property type="evidence" value="ECO:0007669"/>
    <property type="project" value="TreeGrafter"/>
</dbReference>
<evidence type="ECO:0000313" key="10">
    <source>
        <dbReference type="Proteomes" id="UP000887566"/>
    </source>
</evidence>
<evidence type="ECO:0000259" key="9">
    <source>
        <dbReference type="PROSITE" id="PS50156"/>
    </source>
</evidence>
<keyword evidence="4 8" id="KW-1133">Transmembrane helix</keyword>
<evidence type="ECO:0000256" key="6">
    <source>
        <dbReference type="ARBA" id="ARBA00023180"/>
    </source>
</evidence>
<sequence>MAPRRTIQKKEGKGKTRRLQDKTATTTDSTKPEQIAPSRPTAPRAGHATSLTTKRVNASEQWSRRDFPPTTLEFHSLGGRVVRLPFIVIAGLAMKSKAYTVSSSSESELKKPVKSSPLRWIKNRLDQFIAPTDPSIFSQKWQEDFSRRPSWCDAGLALQQVRAGVAKGSRVALYARAIMQRCLFYHGTFIQRHAIVVFIVMGLFCSTCLVLPFFTGQYKVQADFVKLWVEEGGRLQREIDFPAMIRRDYDTLVASIPEHEHSRSKREATPKTAPKGISSAFQVLIQTTANGDNILTQEGLLKHVDIMNEVAKLQIQAYNETWSLADICFKPPIGALPKDPILAAVSGLLEKVMPCLWITPIDCFWEGSKPLGPHPPLLLPPEINAFLSSLPKGHMSWSNLNPSAVLDEASQFVDLTDIKNIFKRAKVGVGYLDRPCIDPLDPMCPVNISNGWEPCNAVHKFIKWNNALPEGQRFVLEEELPKNASEDSSLNLGDIFGFRLKRQASLNATANNTDLISAVMNDKLLHKVSTTTALPAYDDDTAYYDDADNSTDTEETTTEAPVDMICEKYKNALRKWMREHPKLWNEFLTNEEQPKYPDYGKVMTGGCTGFARFLTWPEDMIIGAPKRRNDKIVSAEGFQSVLLMADAKTIYDRYQGNESGSKPHLNRALWSQDMARNIAADWQRAYISLIFDHPINTKPVDVPRTLHPFAITQLSDMLEEFSEFNFVMVFFGYGIMVVYAAFGLARWDGWWLAVDSCSGLAIFGTLLVTFATFSGLGFCVLLGIENNVATTQVVPFLTLGLGVDDMFLLVHSYQEIMTIADRKQIGFLLMETGLSASLTSINNVLAFMAGSLLPLPAIKSFCRQTAVALIFNAMVMFTMFVAMLSFDMIRRKAGRRDLLFFKGTIPKVVAAERDVVVTQQKSVNTAEDKNPKHGHSRSTISLDNFVAKVYIPLLKTWPMKIFILLIGGIMICGGIAGLSNTVTGLELSDVVPKGTPSSAFLMAREKYFSFYQMYLVLEGPFIDYPRQQAQIEQFRRDIAKSKYVIKDSKNKPTEPFWLDLLRDWLASYQEEFDKAVKNGTVNMATGQFTNASNKEEISKEVFVARRLICSYGDKYDCAGRIGRVRLVHPNNTINEDNFYNSLTAWKNVDAIMGFVSEAAFFPSPPDWVFKKNDDTVIPPARVLGSSQMRFYLRHLVDTPAILDAVSEIRTICEEYTSKGMAVHPTGEVFIFWEPYFALSQSLTIALVVISCAVFVTISILLVNPWTGLMVTLVVVTTVTELAGCMGWTGLKFNPVSATSVVSSIGIAVEFAVHVSVSFLTCLGTRAGRMDTTMNHMFAPVVHGGFSNLLGQIMLAFNGFEFIVKYVFWTLTALALIGIFNGLVLLPVILSIAGPPCEVVPVDGSNRLEVPKIKRSEAAAEGGSGMALRVRSNGSFDTPREHNREEMA</sequence>
<dbReference type="GO" id="GO:0097108">
    <property type="term" value="F:hedgehog family protein binding"/>
    <property type="evidence" value="ECO:0007669"/>
    <property type="project" value="TreeGrafter"/>
</dbReference>
<dbReference type="GO" id="GO:0045879">
    <property type="term" value="P:negative regulation of smoothened signaling pathway"/>
    <property type="evidence" value="ECO:0007669"/>
    <property type="project" value="TreeGrafter"/>
</dbReference>
<dbReference type="Pfam" id="PF12349">
    <property type="entry name" value="Sterol-sensing"/>
    <property type="match status" value="1"/>
</dbReference>
<dbReference type="FunFam" id="1.20.1640.10:FF:000031">
    <property type="entry name" value="PaTChed family"/>
    <property type="match status" value="1"/>
</dbReference>
<feature type="transmembrane region" description="Helical" evidence="8">
    <location>
        <begin position="796"/>
        <end position="813"/>
    </location>
</feature>
<evidence type="ECO:0000256" key="7">
    <source>
        <dbReference type="SAM" id="MobiDB-lite"/>
    </source>
</evidence>
<feature type="compositionally biased region" description="Basic and acidic residues" evidence="7">
    <location>
        <begin position="1437"/>
        <end position="1447"/>
    </location>
</feature>
<dbReference type="GO" id="GO:0018996">
    <property type="term" value="P:molting cycle, collagen and cuticulin-based cuticle"/>
    <property type="evidence" value="ECO:0007669"/>
    <property type="project" value="UniProtKB-ARBA"/>
</dbReference>
<dbReference type="Proteomes" id="UP000887566">
    <property type="component" value="Unplaced"/>
</dbReference>
<keyword evidence="6" id="KW-0325">Glycoprotein</keyword>
<feature type="transmembrane region" description="Helical" evidence="8">
    <location>
        <begin position="866"/>
        <end position="886"/>
    </location>
</feature>
<feature type="transmembrane region" description="Helical" evidence="8">
    <location>
        <begin position="1300"/>
        <end position="1324"/>
    </location>
</feature>
<dbReference type="PANTHER" id="PTHR46022:SF1">
    <property type="entry name" value="PROTEIN PATCHED"/>
    <property type="match status" value="1"/>
</dbReference>
<dbReference type="InterPro" id="IPR000731">
    <property type="entry name" value="SSD"/>
</dbReference>
<comment type="subcellular location">
    <subcellularLocation>
        <location evidence="1">Membrane</location>
        <topology evidence="1">Multi-pass membrane protein</topology>
    </subcellularLocation>
</comment>
<keyword evidence="10" id="KW-1185">Reference proteome</keyword>
<dbReference type="InterPro" id="IPR053958">
    <property type="entry name" value="HMGCR/SNAP/NPC1-like_SSD"/>
</dbReference>
<proteinExistence type="inferred from homology"/>
<evidence type="ECO:0000256" key="4">
    <source>
        <dbReference type="ARBA" id="ARBA00022989"/>
    </source>
</evidence>
<keyword evidence="5 8" id="KW-0472">Membrane</keyword>
<feature type="transmembrane region" description="Helical" evidence="8">
    <location>
        <begin position="825"/>
        <end position="846"/>
    </location>
</feature>
<comment type="similarity">
    <text evidence="2">Belongs to the patched family.</text>
</comment>
<feature type="transmembrane region" description="Helical" evidence="8">
    <location>
        <begin position="1336"/>
        <end position="1359"/>
    </location>
</feature>
<feature type="domain" description="SSD" evidence="9">
    <location>
        <begin position="725"/>
        <end position="886"/>
    </location>
</feature>
<dbReference type="Gene3D" id="1.20.1640.10">
    <property type="entry name" value="Multidrug efflux transporter AcrB transmembrane domain"/>
    <property type="match status" value="2"/>
</dbReference>
<dbReference type="GO" id="GO:0008158">
    <property type="term" value="F:hedgehog receptor activity"/>
    <property type="evidence" value="ECO:0007669"/>
    <property type="project" value="TreeGrafter"/>
</dbReference>
<protein>
    <submittedName>
        <fullName evidence="11">SSD domain-containing protein</fullName>
    </submittedName>
</protein>
<evidence type="ECO:0000256" key="3">
    <source>
        <dbReference type="ARBA" id="ARBA00022692"/>
    </source>
</evidence>
<feature type="compositionally biased region" description="Basic and acidic residues" evidence="7">
    <location>
        <begin position="8"/>
        <end position="21"/>
    </location>
</feature>
<dbReference type="GO" id="GO:0005886">
    <property type="term" value="C:plasma membrane"/>
    <property type="evidence" value="ECO:0007669"/>
    <property type="project" value="TreeGrafter"/>
</dbReference>
<feature type="transmembrane region" description="Helical" evidence="8">
    <location>
        <begin position="724"/>
        <end position="745"/>
    </location>
</feature>
<feature type="region of interest" description="Disordered" evidence="7">
    <location>
        <begin position="1417"/>
        <end position="1447"/>
    </location>
</feature>
<feature type="region of interest" description="Disordered" evidence="7">
    <location>
        <begin position="1"/>
        <end position="62"/>
    </location>
</feature>
<feature type="transmembrane region" description="Helical" evidence="8">
    <location>
        <begin position="1365"/>
        <end position="1385"/>
    </location>
</feature>
<feature type="transmembrane region" description="Helical" evidence="8">
    <location>
        <begin position="194"/>
        <end position="214"/>
    </location>
</feature>
<organism evidence="10 11">
    <name type="scientific">Plectus sambesii</name>
    <dbReference type="NCBI Taxonomy" id="2011161"/>
    <lineage>
        <taxon>Eukaryota</taxon>
        <taxon>Metazoa</taxon>
        <taxon>Ecdysozoa</taxon>
        <taxon>Nematoda</taxon>
        <taxon>Chromadorea</taxon>
        <taxon>Plectida</taxon>
        <taxon>Plectina</taxon>
        <taxon>Plectoidea</taxon>
        <taxon>Plectidae</taxon>
        <taxon>Plectus</taxon>
    </lineage>
</organism>
<feature type="transmembrane region" description="Helical" evidence="8">
    <location>
        <begin position="1242"/>
        <end position="1262"/>
    </location>
</feature>
<feature type="transmembrane region" description="Helical" evidence="8">
    <location>
        <begin position="1269"/>
        <end position="1288"/>
    </location>
</feature>